<organism evidence="2">
    <name type="scientific">Herbiconiux sp. A18JL235</name>
    <dbReference type="NCBI Taxonomy" id="3152363"/>
    <lineage>
        <taxon>Bacteria</taxon>
        <taxon>Bacillati</taxon>
        <taxon>Actinomycetota</taxon>
        <taxon>Actinomycetes</taxon>
        <taxon>Micrococcales</taxon>
        <taxon>Microbacteriaceae</taxon>
        <taxon>Herbiconiux</taxon>
    </lineage>
</organism>
<dbReference type="InterPro" id="IPR024072">
    <property type="entry name" value="DHFR-like_dom_sf"/>
</dbReference>
<reference evidence="2" key="1">
    <citation type="submission" date="2024-05" db="EMBL/GenBank/DDBJ databases">
        <title>Herbiconiux sp. A18JL235.</title>
        <authorList>
            <person name="Zhang G."/>
        </authorList>
    </citation>
    <scope>NUCLEOTIDE SEQUENCE</scope>
    <source>
        <strain evidence="2">A18JL235</strain>
    </source>
</reference>
<dbReference type="InterPro" id="IPR002734">
    <property type="entry name" value="RibDG_C"/>
</dbReference>
<proteinExistence type="predicted"/>
<dbReference type="AlphaFoldDB" id="A0AB39BLU3"/>
<dbReference type="Gene3D" id="3.40.430.10">
    <property type="entry name" value="Dihydrofolate Reductase, subunit A"/>
    <property type="match status" value="1"/>
</dbReference>
<evidence type="ECO:0000259" key="1">
    <source>
        <dbReference type="Pfam" id="PF01872"/>
    </source>
</evidence>
<accession>A0AB39BLU3</accession>
<dbReference type="RefSeq" id="WP_368499674.1">
    <property type="nucleotide sequence ID" value="NZ_CP162511.1"/>
</dbReference>
<name>A0AB39BLU3_9MICO</name>
<protein>
    <submittedName>
        <fullName evidence="2">Dihydrofolate reductase family protein</fullName>
    </submittedName>
</protein>
<dbReference type="EMBL" id="CP162511">
    <property type="protein sequence ID" value="XDI07301.1"/>
    <property type="molecule type" value="Genomic_DNA"/>
</dbReference>
<gene>
    <name evidence="2" type="ORF">ABFY20_09435</name>
</gene>
<evidence type="ECO:0000313" key="2">
    <source>
        <dbReference type="EMBL" id="XDI07301.1"/>
    </source>
</evidence>
<dbReference type="PANTHER" id="PTHR38011:SF11">
    <property type="entry name" value="2,5-DIAMINO-6-RIBOSYLAMINO-4(3H)-PYRIMIDINONE 5'-PHOSPHATE REDUCTASE"/>
    <property type="match status" value="1"/>
</dbReference>
<dbReference type="PANTHER" id="PTHR38011">
    <property type="entry name" value="DIHYDROFOLATE REDUCTASE FAMILY PROTEIN (AFU_ORTHOLOGUE AFUA_8G06820)"/>
    <property type="match status" value="1"/>
</dbReference>
<sequence>MTKTQYYVAASVDGFIADRENGLGWLLEFGMEEFEGDYEEFLSGVGVVVMGSRTYEWLLAEGSPWVYPEQEAWVLTSRELPPIEGGERIRFASGDVAALHADWVEAAAGKNIWVVGGGEVAAQVADSGLLDEIWLTIMPVVLGAGAPLLPIAANTSALTASNVVALPSGAIGVRYDLRAS</sequence>
<dbReference type="InterPro" id="IPR050765">
    <property type="entry name" value="Riboflavin_Biosynth_HTPR"/>
</dbReference>
<dbReference type="GO" id="GO:0008703">
    <property type="term" value="F:5-amino-6-(5-phosphoribosylamino)uracil reductase activity"/>
    <property type="evidence" value="ECO:0007669"/>
    <property type="project" value="InterPro"/>
</dbReference>
<feature type="domain" description="Bacterial bifunctional deaminase-reductase C-terminal" evidence="1">
    <location>
        <begin position="107"/>
        <end position="149"/>
    </location>
</feature>
<dbReference type="GO" id="GO:0009231">
    <property type="term" value="P:riboflavin biosynthetic process"/>
    <property type="evidence" value="ECO:0007669"/>
    <property type="project" value="InterPro"/>
</dbReference>
<dbReference type="Pfam" id="PF01872">
    <property type="entry name" value="RibD_C"/>
    <property type="match status" value="1"/>
</dbReference>
<dbReference type="SUPFAM" id="SSF53597">
    <property type="entry name" value="Dihydrofolate reductase-like"/>
    <property type="match status" value="1"/>
</dbReference>